<keyword evidence="2" id="KW-1185">Reference proteome</keyword>
<gene>
    <name evidence="1" type="ORF">EVAR_13861_1</name>
</gene>
<accession>A0A4C1U1C5</accession>
<sequence length="191" mass="18878">MASAVGGRGRLLAHCGGGGRDRQLGLRMCSVVAEAASGGSGAGAGSPPGASTEAANIVETGAAALVATVANTATTTVGRIVELSANLAGAACLVSRGDGGLGGGVSTDHRQDPYLEVYIILVHSTNLSEVSEAGGASTARAGYSRCNCHCAAAVACGPVTTYTKHPCKGSSARGRWCFCCYPDTTGNALRC</sequence>
<dbReference type="EMBL" id="BGZK01000114">
    <property type="protein sequence ID" value="GBP20089.1"/>
    <property type="molecule type" value="Genomic_DNA"/>
</dbReference>
<evidence type="ECO:0000313" key="2">
    <source>
        <dbReference type="Proteomes" id="UP000299102"/>
    </source>
</evidence>
<reference evidence="1 2" key="1">
    <citation type="journal article" date="2019" name="Commun. Biol.">
        <title>The bagworm genome reveals a unique fibroin gene that provides high tensile strength.</title>
        <authorList>
            <person name="Kono N."/>
            <person name="Nakamura H."/>
            <person name="Ohtoshi R."/>
            <person name="Tomita M."/>
            <person name="Numata K."/>
            <person name="Arakawa K."/>
        </authorList>
    </citation>
    <scope>NUCLEOTIDE SEQUENCE [LARGE SCALE GENOMIC DNA]</scope>
</reference>
<dbReference type="Proteomes" id="UP000299102">
    <property type="component" value="Unassembled WGS sequence"/>
</dbReference>
<dbReference type="AlphaFoldDB" id="A0A4C1U1C5"/>
<comment type="caution">
    <text evidence="1">The sequence shown here is derived from an EMBL/GenBank/DDBJ whole genome shotgun (WGS) entry which is preliminary data.</text>
</comment>
<proteinExistence type="predicted"/>
<evidence type="ECO:0000313" key="1">
    <source>
        <dbReference type="EMBL" id="GBP20089.1"/>
    </source>
</evidence>
<name>A0A4C1U1C5_EUMVA</name>
<organism evidence="1 2">
    <name type="scientific">Eumeta variegata</name>
    <name type="common">Bagworm moth</name>
    <name type="synonym">Eumeta japonica</name>
    <dbReference type="NCBI Taxonomy" id="151549"/>
    <lineage>
        <taxon>Eukaryota</taxon>
        <taxon>Metazoa</taxon>
        <taxon>Ecdysozoa</taxon>
        <taxon>Arthropoda</taxon>
        <taxon>Hexapoda</taxon>
        <taxon>Insecta</taxon>
        <taxon>Pterygota</taxon>
        <taxon>Neoptera</taxon>
        <taxon>Endopterygota</taxon>
        <taxon>Lepidoptera</taxon>
        <taxon>Glossata</taxon>
        <taxon>Ditrysia</taxon>
        <taxon>Tineoidea</taxon>
        <taxon>Psychidae</taxon>
        <taxon>Oiketicinae</taxon>
        <taxon>Eumeta</taxon>
    </lineage>
</organism>
<protein>
    <submittedName>
        <fullName evidence="1">Uncharacterized protein</fullName>
    </submittedName>
</protein>